<dbReference type="Proteomes" id="UP001320831">
    <property type="component" value="Unassembled WGS sequence"/>
</dbReference>
<organism evidence="1 2">
    <name type="scientific">Chelativorans salis</name>
    <dbReference type="NCBI Taxonomy" id="2978478"/>
    <lineage>
        <taxon>Bacteria</taxon>
        <taxon>Pseudomonadati</taxon>
        <taxon>Pseudomonadota</taxon>
        <taxon>Alphaproteobacteria</taxon>
        <taxon>Hyphomicrobiales</taxon>
        <taxon>Phyllobacteriaceae</taxon>
        <taxon>Chelativorans</taxon>
    </lineage>
</organism>
<keyword evidence="2" id="KW-1185">Reference proteome</keyword>
<comment type="caution">
    <text evidence="1">The sequence shown here is derived from an EMBL/GenBank/DDBJ whole genome shotgun (WGS) entry which is preliminary data.</text>
</comment>
<dbReference type="EMBL" id="JAOCZP010000002">
    <property type="protein sequence ID" value="MCT7375057.1"/>
    <property type="molecule type" value="Genomic_DNA"/>
</dbReference>
<dbReference type="Pfam" id="PF20212">
    <property type="entry name" value="DUF6572"/>
    <property type="match status" value="1"/>
</dbReference>
<evidence type="ECO:0000313" key="2">
    <source>
        <dbReference type="Proteomes" id="UP001320831"/>
    </source>
</evidence>
<accession>A0ABT2LMJ1</accession>
<sequence length="97" mass="11028">MTISDQDKVDIVRINRGEGIVHLIIADHLPWGCEEGDEKEHMYLLQEKINLYLSYIEGEQLLDDFPNARGLDVGIQVYGSSIARSKLTHSTRGCSRR</sequence>
<gene>
    <name evidence="1" type="ORF">N5A92_08400</name>
</gene>
<dbReference type="InterPro" id="IPR046702">
    <property type="entry name" value="DUF6572"/>
</dbReference>
<name>A0ABT2LMJ1_9HYPH</name>
<proteinExistence type="predicted"/>
<dbReference type="RefSeq" id="WP_260901733.1">
    <property type="nucleotide sequence ID" value="NZ_JAOCZP010000002.1"/>
</dbReference>
<protein>
    <submittedName>
        <fullName evidence="1">Uncharacterized protein</fullName>
    </submittedName>
</protein>
<reference evidence="1 2" key="1">
    <citation type="submission" date="2022-09" db="EMBL/GenBank/DDBJ databases">
        <title>Chelativorans salina sp. nov., a novel slightly halophilic bacterium isolated from a saline lake sediment enrichment.</title>
        <authorList>
            <person name="Gao L."/>
            <person name="Fang B.-Z."/>
            <person name="Li W.-J."/>
        </authorList>
    </citation>
    <scope>NUCLEOTIDE SEQUENCE [LARGE SCALE GENOMIC DNA]</scope>
    <source>
        <strain evidence="1 2">EGI FJ00035</strain>
    </source>
</reference>
<evidence type="ECO:0000313" key="1">
    <source>
        <dbReference type="EMBL" id="MCT7375057.1"/>
    </source>
</evidence>